<protein>
    <submittedName>
        <fullName evidence="2">Uncharacterized protein</fullName>
    </submittedName>
</protein>
<dbReference type="Proteomes" id="UP000242141">
    <property type="component" value="Unassembled WGS sequence"/>
</dbReference>
<keyword evidence="1" id="KW-0175">Coiled coil</keyword>
<reference evidence="3" key="1">
    <citation type="submission" date="2015-05" db="EMBL/GenBank/DDBJ databases">
        <authorList>
            <person name="Collingro A."/>
        </authorList>
    </citation>
    <scope>NUCLEOTIDE SEQUENCE [LARGE SCALE GENOMIC DNA]</scope>
    <source>
        <strain evidence="3">Ps</strain>
    </source>
</reference>
<dbReference type="Gene3D" id="1.20.5.170">
    <property type="match status" value="1"/>
</dbReference>
<organism evidence="2 3">
    <name type="scientific">Candidatus Hepatoplasma crinochetorum</name>
    <dbReference type="NCBI Taxonomy" id="295596"/>
    <lineage>
        <taxon>Bacteria</taxon>
        <taxon>Bacillati</taxon>
        <taxon>Mycoplasmatota</taxon>
        <taxon>Mollicutes</taxon>
        <taxon>Candidatus Hepatoplasmataceae</taxon>
        <taxon>Candidatus Hepatoplasma</taxon>
    </lineage>
</organism>
<gene>
    <name evidence="2" type="ORF">HEPPS_02980</name>
</gene>
<dbReference type="AlphaFoldDB" id="A0A0G7ZN46"/>
<dbReference type="EMBL" id="CWGI01000001">
    <property type="protein sequence ID" value="CRX37093.1"/>
    <property type="molecule type" value="Genomic_DNA"/>
</dbReference>
<proteinExistence type="predicted"/>
<name>A0A0G7ZN46_9MOLU</name>
<accession>A0A0G7ZN46</accession>
<feature type="coiled-coil region" evidence="1">
    <location>
        <begin position="7"/>
        <end position="41"/>
    </location>
</feature>
<evidence type="ECO:0000256" key="1">
    <source>
        <dbReference type="SAM" id="Coils"/>
    </source>
</evidence>
<evidence type="ECO:0000313" key="3">
    <source>
        <dbReference type="Proteomes" id="UP000242141"/>
    </source>
</evidence>
<sequence>MKINFISAKKQSENNLIKNELNNLSNKLINLDNRVINLDSKVINLYSKVNSLENRIETKFTLIDHDLNEIKIILKNLEKNRN</sequence>
<keyword evidence="3" id="KW-1185">Reference proteome</keyword>
<evidence type="ECO:0000313" key="2">
    <source>
        <dbReference type="EMBL" id="CRX37093.1"/>
    </source>
</evidence>